<reference evidence="1" key="1">
    <citation type="submission" date="2022-04" db="EMBL/GenBank/DDBJ databases">
        <title>Genome of the entomopathogenic fungus Entomophthora muscae.</title>
        <authorList>
            <person name="Elya C."/>
            <person name="Lovett B.R."/>
            <person name="Lee E."/>
            <person name="Macias A.M."/>
            <person name="Hajek A.E."/>
            <person name="De Bivort B.L."/>
            <person name="Kasson M.T."/>
            <person name="De Fine Licht H.H."/>
            <person name="Stajich J.E."/>
        </authorList>
    </citation>
    <scope>NUCLEOTIDE SEQUENCE</scope>
    <source>
        <strain evidence="1">Berkeley</strain>
    </source>
</reference>
<dbReference type="Proteomes" id="UP001165960">
    <property type="component" value="Unassembled WGS sequence"/>
</dbReference>
<dbReference type="EMBL" id="QTSX02006459">
    <property type="protein sequence ID" value="KAJ9054228.1"/>
    <property type="molecule type" value="Genomic_DNA"/>
</dbReference>
<protein>
    <submittedName>
        <fullName evidence="1">Exonuclease II Exo2</fullName>
    </submittedName>
</protein>
<keyword evidence="1" id="KW-0269">Exonuclease</keyword>
<comment type="caution">
    <text evidence="1">The sequence shown here is derived from an EMBL/GenBank/DDBJ whole genome shotgun (WGS) entry which is preliminary data.</text>
</comment>
<keyword evidence="2" id="KW-1185">Reference proteome</keyword>
<evidence type="ECO:0000313" key="1">
    <source>
        <dbReference type="EMBL" id="KAJ9054228.1"/>
    </source>
</evidence>
<gene>
    <name evidence="1" type="primary">exo2_1</name>
    <name evidence="1" type="ORF">DSO57_1016864</name>
</gene>
<proteinExistence type="predicted"/>
<sequence>MGIPKMFRWLSERYPLSSQLIEGANIPVFDNLYLDMNGIIHNATHANKGAHQVLSDKFMFTAIFSYIENLFEIIQPQKLIYMAVDGVAPRAKMNQQRARRFRTAMDREKEARDAKKKGVIVSEDSFDSNCITPGTEFMEKLTAHLKYFIHKKTSESEKWQKVEIILSSHEVPGEGEHKIMEYIRLCKAQPDYDPNLRHCLYGLDADLIMLGLLSHEPHFALLREEVVFGKQAAVRRESGPRFFLLHLSVVREYLEMDFVFDRTKMKFQYDLERVIDDFIMMVMFVGNDFLPHLPGFDIGEGVLTELFRAYSKWLITGDGYINDAGTINFVRLEQFLHLLDDFEYLQFLSLAGNENLLKDALGETKKLTQSQREIVERLQTAQMQPTPLRLCLPDVSSFKDVLFLKSLTDDLGLALQADYVTSEDGEPPVLQYTVVAGNSEISDASTTDDEEGNSYVAIRTKAAKTRDSDQVYSDYLKWPVLDGDTEERDVLKASKEYQSWRSKYYYNKMHIKQEDTEGLQALIQAYAEGIQWVMYYYYRGIPSWGWFYPYHYAPFLSDLRGLGNLKIVLEKGTPFKPFEQLMGVLPSRSMNLVPPAYRPLMTNPGSTIYDFYPLEFETDANGKKNDWEAVVLIPFIDQERLLSAMSSQDHLLTEEERKRNSHGDAFKFRHNPDAVLSHIPSTFPNHFPAVKSRCTSTIYRLPDGPPDDVFTSRLCPGVRLGADAPAGFPSLHTLPVTPFMGQSVQVFERPSRNESICLKVADNPSELPELAQTIGKVIFVGYPFFREGKVLMVEGQSGCYNESGFTSTDGSSFKKSAANLASTLMSRQGIQVGVKAVYHVALFTALFRNLDGSLVKRFEEDPALMVPFPVNMTTTDTRNEDPRFRERETLPLEEEFPLKAQIFFLGDSYYGLPGRVDKINSGKPETLNLKLVQYPEAHNLGLDLARMHRASVQYLPLRDLSKQLRCSPSGLSRITSSIKLQLSAGKGTNVYNVGLGLKFEGKGEMAVEYCRRGAKGWEFSPRGCALISSFSRSFPDLLKYLSNEEYTPIIPAELVYPRGDALEKIEAIREWIKAKGLDKIRLSPVGSESLEQSIVARIQAHWDNFYTKLLKLTVLTIERAPRSALLSPSMPGMQLGRQSFELGQRVISVSETSKAPLGTKGTIVGKEPDLLEILFDRSFAVGTDLDGRCEAHRGLWVPSNTVLNIDHPQLTPSRLKAFLARDSTQSKPAPRHQNKFQSSPTTPLSPKPKAKSQKSQTNNSVQPQILSRKPQSSSSQNPAPSSSSDIATENPSQP</sequence>
<keyword evidence="1" id="KW-0378">Hydrolase</keyword>
<keyword evidence="1" id="KW-0540">Nuclease</keyword>
<evidence type="ECO:0000313" key="2">
    <source>
        <dbReference type="Proteomes" id="UP001165960"/>
    </source>
</evidence>
<organism evidence="1 2">
    <name type="scientific">Entomophthora muscae</name>
    <dbReference type="NCBI Taxonomy" id="34485"/>
    <lineage>
        <taxon>Eukaryota</taxon>
        <taxon>Fungi</taxon>
        <taxon>Fungi incertae sedis</taxon>
        <taxon>Zoopagomycota</taxon>
        <taxon>Entomophthoromycotina</taxon>
        <taxon>Entomophthoromycetes</taxon>
        <taxon>Entomophthorales</taxon>
        <taxon>Entomophthoraceae</taxon>
        <taxon>Entomophthora</taxon>
    </lineage>
</organism>
<name>A0ACC2RVU6_9FUNG</name>
<accession>A0ACC2RVU6</accession>